<name>A0A6P3WAL3_CLUHA</name>
<evidence type="ECO:0000256" key="6">
    <source>
        <dbReference type="ARBA" id="ARBA00030479"/>
    </source>
</evidence>
<dbReference type="InterPro" id="IPR031737">
    <property type="entry name" value="CNDH2_C"/>
</dbReference>
<keyword evidence="5" id="KW-0539">Nucleus</keyword>
<evidence type="ECO:0000256" key="7">
    <source>
        <dbReference type="SAM" id="MobiDB-lite"/>
    </source>
</evidence>
<dbReference type="GO" id="GO:0005634">
    <property type="term" value="C:nucleus"/>
    <property type="evidence" value="ECO:0007669"/>
    <property type="project" value="UniProtKB-SubCell"/>
</dbReference>
<feature type="domain" description="Condensin II complex subunit H2 N-terminal" evidence="8">
    <location>
        <begin position="34"/>
        <end position="141"/>
    </location>
</feature>
<evidence type="ECO:0000256" key="3">
    <source>
        <dbReference type="ARBA" id="ARBA00016903"/>
    </source>
</evidence>
<dbReference type="RefSeq" id="XP_012693640.2">
    <property type="nucleotide sequence ID" value="XM_012838186.3"/>
</dbReference>
<comment type="similarity">
    <text evidence="2">Belongs to the CND2 H2 (condensin-2 subunit 2) family.</text>
</comment>
<evidence type="ECO:0000259" key="8">
    <source>
        <dbReference type="Pfam" id="PF06278"/>
    </source>
</evidence>
<dbReference type="GO" id="GO:0051306">
    <property type="term" value="P:mitotic sister chromatid separation"/>
    <property type="evidence" value="ECO:0007669"/>
    <property type="project" value="TreeGrafter"/>
</dbReference>
<dbReference type="AlphaFoldDB" id="A0A6P3WAL3"/>
<dbReference type="KEGG" id="char:105909548"/>
<comment type="subcellular location">
    <subcellularLocation>
        <location evidence="1">Nucleus</location>
    </subcellularLocation>
</comment>
<accession>A0A6P3WAL3</accession>
<feature type="region of interest" description="Disordered" evidence="7">
    <location>
        <begin position="445"/>
        <end position="472"/>
    </location>
</feature>
<evidence type="ECO:0000256" key="4">
    <source>
        <dbReference type="ARBA" id="ARBA00023067"/>
    </source>
</evidence>
<dbReference type="CTD" id="29781"/>
<evidence type="ECO:0000259" key="9">
    <source>
        <dbReference type="Pfam" id="PF16858"/>
    </source>
</evidence>
<keyword evidence="10" id="KW-1185">Reference proteome</keyword>
<dbReference type="PANTHER" id="PTHR14324:SF3">
    <property type="entry name" value="CONDENSIN-2 COMPLEX SUBUNIT H2"/>
    <property type="match status" value="1"/>
</dbReference>
<evidence type="ECO:0000256" key="1">
    <source>
        <dbReference type="ARBA" id="ARBA00004123"/>
    </source>
</evidence>
<protein>
    <recommendedName>
        <fullName evidence="3">Condensin-2 complex subunit H2</fullName>
    </recommendedName>
    <alternativeName>
        <fullName evidence="6">Non-SMC condensin II complex subunit H2</fullName>
    </alternativeName>
</protein>
<evidence type="ECO:0000313" key="10">
    <source>
        <dbReference type="Proteomes" id="UP000515152"/>
    </source>
</evidence>
<dbReference type="InterPro" id="IPR031739">
    <property type="entry name" value="Ncaph2"/>
</dbReference>
<dbReference type="GO" id="GO:0010032">
    <property type="term" value="P:meiotic chromosome condensation"/>
    <property type="evidence" value="ECO:0007669"/>
    <property type="project" value="TreeGrafter"/>
</dbReference>
<dbReference type="PANTHER" id="PTHR14324">
    <property type="entry name" value="CONDENSIN-2 COMPLEX SUBUNIT H2"/>
    <property type="match status" value="1"/>
</dbReference>
<evidence type="ECO:0000256" key="5">
    <source>
        <dbReference type="ARBA" id="ARBA00023242"/>
    </source>
</evidence>
<dbReference type="OrthoDB" id="10038475at2759"/>
<evidence type="ECO:0000313" key="11">
    <source>
        <dbReference type="RefSeq" id="XP_012693640.2"/>
    </source>
</evidence>
<feature type="compositionally biased region" description="Basic and acidic residues" evidence="7">
    <location>
        <begin position="445"/>
        <end position="463"/>
    </location>
</feature>
<evidence type="ECO:0000256" key="2">
    <source>
        <dbReference type="ARBA" id="ARBA00007844"/>
    </source>
</evidence>
<dbReference type="GeneID" id="105909548"/>
<dbReference type="InterPro" id="IPR009378">
    <property type="entry name" value="H2_N"/>
</dbReference>
<proteinExistence type="inferred from homology"/>
<sequence length="650" mass="73116">MVAVMRQCVLTHRSDDTRIRAAKTKLSNMEAAESRFAQLLKPIRELAQNWDVDLASQLGDYLHELEGVQISFDGGKTTMNFAEAALLLQGTTSIYGKKVELLHSLVFRTLDYISNKSKRKDKQDAEGGEDSEQEVVTNARENDLQEELPTESTESDANLVTLHSDPTTVLEIAPVPPEALIPVDALEKQEFPFLNVKGEVLGSWKDFRINVFPVDASSGEIKMGMGVFRSDFLSSSSGEDSDPLGPVHMPDLHKELMGHSEVGAGDDGIGEAEVEGHREEEAGFMPLEDHGMEMDAEPDEHIERQRGVSEKRMLRERPAVKPVAIDPRQQKESVDVWKWHDLYAVVGEDKPIMKGRCCNVPAGLEESGKRKRKGLSKLEDFGAWCIKAYKVSDRKLKNGPAFPELNYIYLNKMKERIRGRRDILRRTGVTVSDEQLKRTYLEEEDIGERLGTEDPEEIRHQEPEGDDVMGDGPDDFGINFSPEDEGGEHEDMALPNLPSEALSYEDLVKKSMAQFFANTERYAKVTALSARVQDWENHIKPHLVAEEERGVFDIRDYGDRIIHAFSQVKEKRTFASIVAGKNNHEVCRYMLASLQLANDYTVEISKEDQTLEESVDTMALTLLTELRAHDRLKSYSANAVTEALVHVETS</sequence>
<dbReference type="Pfam" id="PF16858">
    <property type="entry name" value="CNDH2_C"/>
    <property type="match status" value="1"/>
</dbReference>
<feature type="domain" description="Condensin-2 complex subunit H2 C-terminal" evidence="9">
    <location>
        <begin position="503"/>
        <end position="632"/>
    </location>
</feature>
<dbReference type="GO" id="GO:0000796">
    <property type="term" value="C:condensin complex"/>
    <property type="evidence" value="ECO:0007669"/>
    <property type="project" value="TreeGrafter"/>
</dbReference>
<organism evidence="10 11">
    <name type="scientific">Clupea harengus</name>
    <name type="common">Atlantic herring</name>
    <dbReference type="NCBI Taxonomy" id="7950"/>
    <lineage>
        <taxon>Eukaryota</taxon>
        <taxon>Metazoa</taxon>
        <taxon>Chordata</taxon>
        <taxon>Craniata</taxon>
        <taxon>Vertebrata</taxon>
        <taxon>Euteleostomi</taxon>
        <taxon>Actinopterygii</taxon>
        <taxon>Neopterygii</taxon>
        <taxon>Teleostei</taxon>
        <taxon>Clupei</taxon>
        <taxon>Clupeiformes</taxon>
        <taxon>Clupeoidei</taxon>
        <taxon>Clupeidae</taxon>
        <taxon>Clupea</taxon>
    </lineage>
</organism>
<dbReference type="Pfam" id="PF06278">
    <property type="entry name" value="CNDH2_N"/>
    <property type="match status" value="1"/>
</dbReference>
<keyword evidence="4" id="KW-0226">DNA condensation</keyword>
<dbReference type="GO" id="GO:0003682">
    <property type="term" value="F:chromatin binding"/>
    <property type="evidence" value="ECO:0007669"/>
    <property type="project" value="TreeGrafter"/>
</dbReference>
<reference evidence="11" key="1">
    <citation type="submission" date="2025-08" db="UniProtKB">
        <authorList>
            <consortium name="RefSeq"/>
        </authorList>
    </citation>
    <scope>IDENTIFICATION</scope>
</reference>
<dbReference type="Proteomes" id="UP000515152">
    <property type="component" value="Chromosome 16"/>
</dbReference>
<feature type="region of interest" description="Disordered" evidence="7">
    <location>
        <begin position="118"/>
        <end position="157"/>
    </location>
</feature>
<gene>
    <name evidence="11" type="primary">ncaph2</name>
</gene>